<gene>
    <name evidence="2" type="ORF">LSH36_28g04060</name>
</gene>
<dbReference type="SUPFAM" id="SSF49899">
    <property type="entry name" value="Concanavalin A-like lectins/glucanases"/>
    <property type="match status" value="1"/>
</dbReference>
<dbReference type="Proteomes" id="UP001208570">
    <property type="component" value="Unassembled WGS sequence"/>
</dbReference>
<comment type="caution">
    <text evidence="2">The sequence shown here is derived from an EMBL/GenBank/DDBJ whole genome shotgun (WGS) entry which is preliminary data.</text>
</comment>
<protein>
    <submittedName>
        <fullName evidence="2">Uncharacterized protein</fullName>
    </submittedName>
</protein>
<evidence type="ECO:0000256" key="1">
    <source>
        <dbReference type="SAM" id="SignalP"/>
    </source>
</evidence>
<organism evidence="2 3">
    <name type="scientific">Paralvinella palmiformis</name>
    <dbReference type="NCBI Taxonomy" id="53620"/>
    <lineage>
        <taxon>Eukaryota</taxon>
        <taxon>Metazoa</taxon>
        <taxon>Spiralia</taxon>
        <taxon>Lophotrochozoa</taxon>
        <taxon>Annelida</taxon>
        <taxon>Polychaeta</taxon>
        <taxon>Sedentaria</taxon>
        <taxon>Canalipalpata</taxon>
        <taxon>Terebellida</taxon>
        <taxon>Terebelliformia</taxon>
        <taxon>Alvinellidae</taxon>
        <taxon>Paralvinella</taxon>
    </lineage>
</organism>
<proteinExistence type="predicted"/>
<reference evidence="2" key="1">
    <citation type="journal article" date="2023" name="Mol. Biol. Evol.">
        <title>Third-Generation Sequencing Reveals the Adaptive Role of the Epigenome in Three Deep-Sea Polychaetes.</title>
        <authorList>
            <person name="Perez M."/>
            <person name="Aroh O."/>
            <person name="Sun Y."/>
            <person name="Lan Y."/>
            <person name="Juniper S.K."/>
            <person name="Young C.R."/>
            <person name="Angers B."/>
            <person name="Qian P.Y."/>
        </authorList>
    </citation>
    <scope>NUCLEOTIDE SEQUENCE</scope>
    <source>
        <strain evidence="2">P08H-3</strain>
    </source>
</reference>
<evidence type="ECO:0000313" key="3">
    <source>
        <dbReference type="Proteomes" id="UP001208570"/>
    </source>
</evidence>
<keyword evidence="3" id="KW-1185">Reference proteome</keyword>
<dbReference type="AlphaFoldDB" id="A0AAD9NEL1"/>
<keyword evidence="1" id="KW-0732">Signal</keyword>
<feature type="chain" id="PRO_5042154759" evidence="1">
    <location>
        <begin position="22"/>
        <end position="168"/>
    </location>
</feature>
<dbReference type="EMBL" id="JAODUP010000028">
    <property type="protein sequence ID" value="KAK2167407.1"/>
    <property type="molecule type" value="Genomic_DNA"/>
</dbReference>
<evidence type="ECO:0000313" key="2">
    <source>
        <dbReference type="EMBL" id="KAK2167407.1"/>
    </source>
</evidence>
<name>A0AAD9NEL1_9ANNE</name>
<feature type="signal peptide" evidence="1">
    <location>
        <begin position="1"/>
        <end position="21"/>
    </location>
</feature>
<accession>A0AAD9NEL1</accession>
<sequence>MTPNPVSILLIGAMVAQVILGTENQAEKNAYTFLIPGKSYLEYHINWSEVHEIQLEMTFRTLVTKTMLLHHTFLEVEGEYRPELKVMLNKGVLDVEHRYGDVVERLAIAKGLAYLMRDVTISAKRVVHYHLLVPQVFTGSVTFSNTRLGLEPTANILHVSCRRVTLTA</sequence>
<dbReference type="InterPro" id="IPR013320">
    <property type="entry name" value="ConA-like_dom_sf"/>
</dbReference>